<protein>
    <submittedName>
        <fullName evidence="3">TonB-dependent receptor</fullName>
    </submittedName>
</protein>
<evidence type="ECO:0000259" key="2">
    <source>
        <dbReference type="Pfam" id="PF07715"/>
    </source>
</evidence>
<feature type="chain" id="PRO_5045719276" evidence="1">
    <location>
        <begin position="18"/>
        <end position="744"/>
    </location>
</feature>
<accession>A0ABS8PJF2</accession>
<keyword evidence="1" id="KW-0732">Signal</keyword>
<dbReference type="SUPFAM" id="SSF56935">
    <property type="entry name" value="Porins"/>
    <property type="match status" value="1"/>
</dbReference>
<gene>
    <name evidence="3" type="ORF">LQ567_00535</name>
</gene>
<sequence>MKLFLATILITFMAAIAQGQTMITGKVSNQKKEPLQSASIHIKESGTGTTTDSAGNFKIIVPEKGSKSLIISCVGYEPKSVLVHPEDAALQIVIILRDEAKVLGDVVVMSAGTFIASDKAKGASLTPMDAVTVAGTGGDVANSMRALPGVQQVGESEGLFVRGGTSDEAKQFIDGVAFPNPNYASVPGIMQPARVNPFLFKGILFNTGGYSALYGDALSSALILETVDLPEKSEASLHLFPTSQGLGFQHLAKNKQTSMGVTLNYSNAGIFYNKIVKQAAGYFHGPEYISSDFNFRVKTSKTGILKFYANYGYNNTGLGQADIDSIDLESSFQTKGNNLYSNLSYRESLRNNWKIDAAVSYNYSSQDIEKSLHNAENEKILINRYPFSEKNGSYTSKHNFLNSKVVLSKRFKGRQTLRFGAEYIHQDVTNSLSEPNVEGRSAYIEDATAMFAETDLQLNRKLAARIGLRSEQSSLLQQINITPRVSVAYKLSEKNQLSLAYGIFYQKPLSEYLLQNKRLNFSKATHYIINYQRNASNRFLRAELFYKAYKNLISTDSAIGNNGDGYAKGFELFFRDKRSVRDLDYWVSYSYLDTKRKFMNYPYQLNPTYATPHTFSLAVKRFFPALNFMANAAYWFTTGRPYYNIKTESDGRPVIQYSGTTKNYQSLNVSFAYLFNISKKWKDFSGIGFGMNNVLGTKQVFGYNFSYDGNNKTPVTLPATRFYYIGFFMSLGTDRRDDIINQNL</sequence>
<dbReference type="Gene3D" id="2.60.40.1120">
    <property type="entry name" value="Carboxypeptidase-like, regulatory domain"/>
    <property type="match status" value="1"/>
</dbReference>
<dbReference type="InterPro" id="IPR037066">
    <property type="entry name" value="Plug_dom_sf"/>
</dbReference>
<dbReference type="RefSeq" id="WP_231002061.1">
    <property type="nucleotide sequence ID" value="NZ_JAJNEC010000001.1"/>
</dbReference>
<feature type="domain" description="TonB-dependent receptor plug" evidence="2">
    <location>
        <begin position="138"/>
        <end position="216"/>
    </location>
</feature>
<comment type="caution">
    <text evidence="3">The sequence shown here is derived from an EMBL/GenBank/DDBJ whole genome shotgun (WGS) entry which is preliminary data.</text>
</comment>
<keyword evidence="3" id="KW-0675">Receptor</keyword>
<dbReference type="InterPro" id="IPR012910">
    <property type="entry name" value="Plug_dom"/>
</dbReference>
<dbReference type="Proteomes" id="UP001199816">
    <property type="component" value="Unassembled WGS sequence"/>
</dbReference>
<evidence type="ECO:0000313" key="4">
    <source>
        <dbReference type="Proteomes" id="UP001199816"/>
    </source>
</evidence>
<feature type="signal peptide" evidence="1">
    <location>
        <begin position="1"/>
        <end position="17"/>
    </location>
</feature>
<organism evidence="3 4">
    <name type="scientific">Niabella pedocola</name>
    <dbReference type="NCBI Taxonomy" id="1752077"/>
    <lineage>
        <taxon>Bacteria</taxon>
        <taxon>Pseudomonadati</taxon>
        <taxon>Bacteroidota</taxon>
        <taxon>Chitinophagia</taxon>
        <taxon>Chitinophagales</taxon>
        <taxon>Chitinophagaceae</taxon>
        <taxon>Niabella</taxon>
    </lineage>
</organism>
<reference evidence="3 4" key="1">
    <citation type="submission" date="2021-11" db="EMBL/GenBank/DDBJ databases">
        <title>Genomic of Niabella pedocola.</title>
        <authorList>
            <person name="Wu T."/>
        </authorList>
    </citation>
    <scope>NUCLEOTIDE SEQUENCE [LARGE SCALE GENOMIC DNA]</scope>
    <source>
        <strain evidence="3 4">JCM 31011</strain>
    </source>
</reference>
<dbReference type="InterPro" id="IPR008969">
    <property type="entry name" value="CarboxyPept-like_regulatory"/>
</dbReference>
<proteinExistence type="predicted"/>
<dbReference type="Pfam" id="PF07715">
    <property type="entry name" value="Plug"/>
    <property type="match status" value="1"/>
</dbReference>
<dbReference type="Pfam" id="PF13715">
    <property type="entry name" value="CarbopepD_reg_2"/>
    <property type="match status" value="1"/>
</dbReference>
<name>A0ABS8PJF2_9BACT</name>
<keyword evidence="4" id="KW-1185">Reference proteome</keyword>
<dbReference type="Gene3D" id="2.170.130.10">
    <property type="entry name" value="TonB-dependent receptor, plug domain"/>
    <property type="match status" value="1"/>
</dbReference>
<dbReference type="SUPFAM" id="SSF49464">
    <property type="entry name" value="Carboxypeptidase regulatory domain-like"/>
    <property type="match status" value="1"/>
</dbReference>
<evidence type="ECO:0000256" key="1">
    <source>
        <dbReference type="SAM" id="SignalP"/>
    </source>
</evidence>
<evidence type="ECO:0000313" key="3">
    <source>
        <dbReference type="EMBL" id="MCD2421228.1"/>
    </source>
</evidence>
<dbReference type="EMBL" id="JAJNEC010000001">
    <property type="protein sequence ID" value="MCD2421228.1"/>
    <property type="molecule type" value="Genomic_DNA"/>
</dbReference>